<dbReference type="RefSeq" id="WP_193082232.1">
    <property type="nucleotide sequence ID" value="NZ_CP045201.1"/>
</dbReference>
<keyword evidence="3 9" id="KW-0813">Transport</keyword>
<feature type="coiled-coil region" evidence="10">
    <location>
        <begin position="209"/>
        <end position="250"/>
    </location>
</feature>
<keyword evidence="4 9" id="KW-1003">Cell membrane</keyword>
<reference evidence="13 14" key="1">
    <citation type="submission" date="2019-10" db="EMBL/GenBank/DDBJ databases">
        <title>Pseudopuniceibacterium sp. HQ09 islated from Antarctica.</title>
        <authorList>
            <person name="Liao L."/>
            <person name="Su S."/>
            <person name="Chen B."/>
            <person name="Yu Y."/>
        </authorList>
    </citation>
    <scope>NUCLEOTIDE SEQUENCE [LARGE SCALE GENOMIC DNA]</scope>
    <source>
        <strain evidence="13 14">HQ09</strain>
    </source>
</reference>
<dbReference type="PANTHER" id="PTHR30386">
    <property type="entry name" value="MEMBRANE FUSION SUBUNIT OF EMRAB-TOLC MULTIDRUG EFFLUX PUMP"/>
    <property type="match status" value="1"/>
</dbReference>
<organism evidence="13 14">
    <name type="scientific">Pseudooceanicola spongiae</name>
    <dbReference type="NCBI Taxonomy" id="2613965"/>
    <lineage>
        <taxon>Bacteria</taxon>
        <taxon>Pseudomonadati</taxon>
        <taxon>Pseudomonadota</taxon>
        <taxon>Alphaproteobacteria</taxon>
        <taxon>Rhodobacterales</taxon>
        <taxon>Paracoccaceae</taxon>
        <taxon>Pseudooceanicola</taxon>
    </lineage>
</organism>
<dbReference type="NCBIfam" id="TIGR01843">
    <property type="entry name" value="type_I_hlyD"/>
    <property type="match status" value="1"/>
</dbReference>
<dbReference type="InterPro" id="IPR010129">
    <property type="entry name" value="T1SS_HlyD"/>
</dbReference>
<comment type="subcellular location">
    <subcellularLocation>
        <location evidence="1 9">Cell inner membrane</location>
        <topology evidence="1 9">Single-pass membrane protein</topology>
    </subcellularLocation>
</comment>
<name>A0A7L9WHQ8_9RHOB</name>
<feature type="domain" description="AprE-like long alpha-helical hairpin" evidence="11">
    <location>
        <begin position="87"/>
        <end position="279"/>
    </location>
</feature>
<accession>A0A7L9WHQ8</accession>
<gene>
    <name evidence="13" type="ORF">F3W81_03205</name>
</gene>
<evidence type="ECO:0000256" key="10">
    <source>
        <dbReference type="SAM" id="Coils"/>
    </source>
</evidence>
<dbReference type="Proteomes" id="UP000594118">
    <property type="component" value="Chromosome"/>
</dbReference>
<evidence type="ECO:0000256" key="6">
    <source>
        <dbReference type="ARBA" id="ARBA00022692"/>
    </source>
</evidence>
<dbReference type="InterPro" id="IPR058982">
    <property type="entry name" value="Beta-barrel_AprE"/>
</dbReference>
<dbReference type="Pfam" id="PF25994">
    <property type="entry name" value="HH_AprE"/>
    <property type="match status" value="1"/>
</dbReference>
<dbReference type="EMBL" id="CP045201">
    <property type="protein sequence ID" value="QOL79915.1"/>
    <property type="molecule type" value="Genomic_DNA"/>
</dbReference>
<evidence type="ECO:0000313" key="13">
    <source>
        <dbReference type="EMBL" id="QOL79915.1"/>
    </source>
</evidence>
<keyword evidence="5 9" id="KW-0997">Cell inner membrane</keyword>
<evidence type="ECO:0000256" key="7">
    <source>
        <dbReference type="ARBA" id="ARBA00022989"/>
    </source>
</evidence>
<evidence type="ECO:0000256" key="1">
    <source>
        <dbReference type="ARBA" id="ARBA00004377"/>
    </source>
</evidence>
<evidence type="ECO:0000256" key="8">
    <source>
        <dbReference type="ARBA" id="ARBA00023136"/>
    </source>
</evidence>
<evidence type="ECO:0000256" key="3">
    <source>
        <dbReference type="ARBA" id="ARBA00022448"/>
    </source>
</evidence>
<dbReference type="PRINTS" id="PR01490">
    <property type="entry name" value="RTXTOXIND"/>
</dbReference>
<dbReference type="Pfam" id="PF26002">
    <property type="entry name" value="Beta-barrel_AprE"/>
    <property type="match status" value="1"/>
</dbReference>
<feature type="domain" description="AprE-like beta-barrel" evidence="12">
    <location>
        <begin position="321"/>
        <end position="407"/>
    </location>
</feature>
<evidence type="ECO:0000259" key="12">
    <source>
        <dbReference type="Pfam" id="PF26002"/>
    </source>
</evidence>
<evidence type="ECO:0000259" key="11">
    <source>
        <dbReference type="Pfam" id="PF25994"/>
    </source>
</evidence>
<evidence type="ECO:0000256" key="2">
    <source>
        <dbReference type="ARBA" id="ARBA00009477"/>
    </source>
</evidence>
<evidence type="ECO:0000313" key="14">
    <source>
        <dbReference type="Proteomes" id="UP000594118"/>
    </source>
</evidence>
<dbReference type="GO" id="GO:0015031">
    <property type="term" value="P:protein transport"/>
    <property type="evidence" value="ECO:0007669"/>
    <property type="project" value="InterPro"/>
</dbReference>
<keyword evidence="7" id="KW-1133">Transmembrane helix</keyword>
<dbReference type="InterPro" id="IPR058781">
    <property type="entry name" value="HH_AprE-like"/>
</dbReference>
<evidence type="ECO:0000256" key="4">
    <source>
        <dbReference type="ARBA" id="ARBA00022475"/>
    </source>
</evidence>
<dbReference type="AlphaFoldDB" id="A0A7L9WHQ8"/>
<dbReference type="Gene3D" id="2.40.30.170">
    <property type="match status" value="1"/>
</dbReference>
<dbReference type="PANTHER" id="PTHR30386:SF17">
    <property type="entry name" value="ALKALINE PROTEASE SECRETION PROTEIN APRE"/>
    <property type="match status" value="1"/>
</dbReference>
<keyword evidence="8" id="KW-0472">Membrane</keyword>
<dbReference type="GO" id="GO:0005886">
    <property type="term" value="C:plasma membrane"/>
    <property type="evidence" value="ECO:0007669"/>
    <property type="project" value="UniProtKB-SubCell"/>
</dbReference>
<protein>
    <recommendedName>
        <fullName evidence="9">Membrane fusion protein (MFP) family protein</fullName>
    </recommendedName>
</protein>
<keyword evidence="6" id="KW-0812">Transmembrane</keyword>
<dbReference type="KEGG" id="pshq:F3W81_03205"/>
<proteinExistence type="inferred from homology"/>
<comment type="similarity">
    <text evidence="2 9">Belongs to the membrane fusion protein (MFP) (TC 8.A.1) family.</text>
</comment>
<feature type="coiled-coil region" evidence="10">
    <location>
        <begin position="150"/>
        <end position="184"/>
    </location>
</feature>
<evidence type="ECO:0000256" key="5">
    <source>
        <dbReference type="ARBA" id="ARBA00022519"/>
    </source>
</evidence>
<sequence>MTHSYSTRGLAWSAATVCVVGLGGFLGWSAFAPLQSAVIGAGTVDVEGAIKHVQHPDGGVVAQLPVRDGQSVAAGDLVLLLDDTGLRADLDTIETRLIEIDARRARLLAERDGRDLVFPAALLALAEDAQRGEMAREAMADERILRDGRLAGTQAKIAQLRERIGQLGNEAEGLRAQKAAAERSGELVREELADLHQLLEKSLISRTRVRSVEREAADLEGQLGSLIADLARTEGEASEIRLQILQAEQDTLTGVIEESRTLEAERGELVQRQIAARDKLGRTQMRAPVAGVVHEMAVHTRGGVLQAGQTAMSIVPASGVLMIETRVSPADIDQVAVGDAARLRLSAFNQRQTPEITGTVTHVAADLSHDAETGASWYTLRITPDAADMAGLQGLVLKPGMPVEVFLLGSERTMLSYLLKPVRDQMQMALRED</sequence>
<keyword evidence="10" id="KW-0175">Coiled coil</keyword>
<keyword evidence="14" id="KW-1185">Reference proteome</keyword>
<dbReference type="InterPro" id="IPR050739">
    <property type="entry name" value="MFP"/>
</dbReference>
<evidence type="ECO:0000256" key="9">
    <source>
        <dbReference type="RuleBase" id="RU365093"/>
    </source>
</evidence>